<gene>
    <name evidence="2" type="ORF">g.204</name>
</gene>
<evidence type="ECO:0000313" key="2">
    <source>
        <dbReference type="EMBL" id="JAT00436.1"/>
    </source>
</evidence>
<evidence type="ECO:0000256" key="1">
    <source>
        <dbReference type="SAM" id="Phobius"/>
    </source>
</evidence>
<feature type="non-terminal residue" evidence="2">
    <location>
        <position position="136"/>
    </location>
</feature>
<sequence>ITNKRVYVSTPQLSNNYLKHVQSKDLKLTNGSVEQRISFSKGTTLEISRSKKNHYTVFIPCVVPAVLFLYSYSMSSNQASGRIRIDMVGKPQTLQVIIEKAGRGCTFVEGSVTDIFKEVLWIKPSQNEETDVREVV</sequence>
<feature type="transmembrane region" description="Helical" evidence="1">
    <location>
        <begin position="55"/>
        <end position="73"/>
    </location>
</feature>
<reference evidence="2" key="1">
    <citation type="submission" date="2015-11" db="EMBL/GenBank/DDBJ databases">
        <title>De novo transcriptome assembly of four potential Pierce s Disease insect vectors from Arizona vineyards.</title>
        <authorList>
            <person name="Tassone E.E."/>
        </authorList>
    </citation>
    <scope>NUCLEOTIDE SEQUENCE</scope>
</reference>
<feature type="non-terminal residue" evidence="2">
    <location>
        <position position="1"/>
    </location>
</feature>
<organism evidence="2">
    <name type="scientific">Homalodisca liturata</name>
    <dbReference type="NCBI Taxonomy" id="320908"/>
    <lineage>
        <taxon>Eukaryota</taxon>
        <taxon>Metazoa</taxon>
        <taxon>Ecdysozoa</taxon>
        <taxon>Arthropoda</taxon>
        <taxon>Hexapoda</taxon>
        <taxon>Insecta</taxon>
        <taxon>Pterygota</taxon>
        <taxon>Neoptera</taxon>
        <taxon>Paraneoptera</taxon>
        <taxon>Hemiptera</taxon>
        <taxon>Auchenorrhyncha</taxon>
        <taxon>Membracoidea</taxon>
        <taxon>Cicadellidae</taxon>
        <taxon>Cicadellinae</taxon>
        <taxon>Proconiini</taxon>
        <taxon>Homalodisca</taxon>
    </lineage>
</organism>
<dbReference type="AlphaFoldDB" id="A0A1B6JMN5"/>
<accession>A0A1B6JMN5</accession>
<protein>
    <submittedName>
        <fullName evidence="2">Uncharacterized protein</fullName>
    </submittedName>
</protein>
<keyword evidence="1" id="KW-1133">Transmembrane helix</keyword>
<keyword evidence="1" id="KW-0812">Transmembrane</keyword>
<proteinExistence type="predicted"/>
<name>A0A1B6JMN5_9HEMI</name>
<dbReference type="EMBL" id="GECU01007271">
    <property type="protein sequence ID" value="JAT00436.1"/>
    <property type="molecule type" value="Transcribed_RNA"/>
</dbReference>
<keyword evidence="1" id="KW-0472">Membrane</keyword>